<sequence>MNSKTPLSFCKIDTVKPLIIALSLTMIMGCKSYEPTNELKSIFVEDEIKDLETIRSFFIKDIMQLNDDNFHFKFRNEMYKLESSGFSSIKPKKIDELFKTVNEDTFNEIWESKTHKPSKRNSASYEYLIPKEKGKYLQFLAKNTRYNSRINDYYNKTVKSGNFSHFSMLNYLNDNKLDFDLSNKNIQIVLAIHYISICHDNNITSN</sequence>
<gene>
    <name evidence="1" type="ORF">HNV10_12250</name>
</gene>
<evidence type="ECO:0000313" key="1">
    <source>
        <dbReference type="EMBL" id="NRD24022.1"/>
    </source>
</evidence>
<proteinExistence type="predicted"/>
<name>A0ABX2E7H1_9FLAO</name>
<comment type="caution">
    <text evidence="1">The sequence shown here is derived from an EMBL/GenBank/DDBJ whole genome shotgun (WGS) entry which is preliminary data.</text>
</comment>
<dbReference type="Proteomes" id="UP000805085">
    <property type="component" value="Unassembled WGS sequence"/>
</dbReference>
<organism evidence="1 2">
    <name type="scientific">Winogradskyella litoriviva</name>
    <dbReference type="NCBI Taxonomy" id="1220182"/>
    <lineage>
        <taxon>Bacteria</taxon>
        <taxon>Pseudomonadati</taxon>
        <taxon>Bacteroidota</taxon>
        <taxon>Flavobacteriia</taxon>
        <taxon>Flavobacteriales</taxon>
        <taxon>Flavobacteriaceae</taxon>
        <taxon>Winogradskyella</taxon>
    </lineage>
</organism>
<evidence type="ECO:0000313" key="2">
    <source>
        <dbReference type="Proteomes" id="UP000805085"/>
    </source>
</evidence>
<dbReference type="EMBL" id="JABRWQ010000005">
    <property type="protein sequence ID" value="NRD24022.1"/>
    <property type="molecule type" value="Genomic_DNA"/>
</dbReference>
<accession>A0ABX2E7H1</accession>
<dbReference type="RefSeq" id="WP_173301674.1">
    <property type="nucleotide sequence ID" value="NZ_JABRWQ010000005.1"/>
</dbReference>
<evidence type="ECO:0008006" key="3">
    <source>
        <dbReference type="Google" id="ProtNLM"/>
    </source>
</evidence>
<dbReference type="PROSITE" id="PS51257">
    <property type="entry name" value="PROKAR_LIPOPROTEIN"/>
    <property type="match status" value="1"/>
</dbReference>
<keyword evidence="2" id="KW-1185">Reference proteome</keyword>
<reference evidence="1 2" key="1">
    <citation type="journal article" date="2015" name="Int. J. Syst. Evol. Microbiol.">
        <title>Winogradskyella litoriviva sp. nov., isolated from coastal seawater.</title>
        <authorList>
            <person name="Nedashkovskaya O.I."/>
            <person name="Kukhlevskiy A.D."/>
            <person name="Zhukova N.V."/>
            <person name="Kim S.J."/>
            <person name="Rhee S.K."/>
            <person name="Mikhailov V.V."/>
        </authorList>
    </citation>
    <scope>NUCLEOTIDE SEQUENCE [LARGE SCALE GENOMIC DNA]</scope>
    <source>
        <strain evidence="1 2">KMM6491</strain>
    </source>
</reference>
<protein>
    <recommendedName>
        <fullName evidence="3">Lipoprotein</fullName>
    </recommendedName>
</protein>